<dbReference type="PANTHER" id="PTHR39206">
    <property type="entry name" value="SLL8004 PROTEIN"/>
    <property type="match status" value="1"/>
</dbReference>
<keyword evidence="2" id="KW-0067">ATP-binding</keyword>
<proteinExistence type="predicted"/>
<evidence type="ECO:0000313" key="5">
    <source>
        <dbReference type="Proteomes" id="UP000268007"/>
    </source>
</evidence>
<dbReference type="PANTHER" id="PTHR39206:SF1">
    <property type="entry name" value="SLL8004 PROTEIN"/>
    <property type="match status" value="1"/>
</dbReference>
<dbReference type="AlphaFoldDB" id="A0A495ITQ8"/>
<dbReference type="Proteomes" id="UP000268007">
    <property type="component" value="Unassembled WGS sequence"/>
</dbReference>
<keyword evidence="1" id="KW-0547">Nucleotide-binding</keyword>
<dbReference type="InterPro" id="IPR010488">
    <property type="entry name" value="Zeta_toxin_domain"/>
</dbReference>
<evidence type="ECO:0000259" key="3">
    <source>
        <dbReference type="Pfam" id="PF06414"/>
    </source>
</evidence>
<comment type="caution">
    <text evidence="4">The sequence shown here is derived from an EMBL/GenBank/DDBJ whole genome shotgun (WGS) entry which is preliminary data.</text>
</comment>
<keyword evidence="5" id="KW-1185">Reference proteome</keyword>
<name>A0A495ITQ8_9SPHI</name>
<dbReference type="GO" id="GO:0005524">
    <property type="term" value="F:ATP binding"/>
    <property type="evidence" value="ECO:0007669"/>
    <property type="project" value="UniProtKB-KW"/>
</dbReference>
<protein>
    <submittedName>
        <fullName evidence="4">Putative ABC-type ATPase</fullName>
    </submittedName>
</protein>
<dbReference type="RefSeq" id="WP_121195839.1">
    <property type="nucleotide sequence ID" value="NZ_RBKU01000001.1"/>
</dbReference>
<evidence type="ECO:0000256" key="2">
    <source>
        <dbReference type="ARBA" id="ARBA00022840"/>
    </source>
</evidence>
<dbReference type="EMBL" id="RBKU01000001">
    <property type="protein sequence ID" value="RKR80155.1"/>
    <property type="molecule type" value="Genomic_DNA"/>
</dbReference>
<dbReference type="OrthoDB" id="9791543at2"/>
<evidence type="ECO:0000313" key="4">
    <source>
        <dbReference type="EMBL" id="RKR80155.1"/>
    </source>
</evidence>
<organism evidence="4 5">
    <name type="scientific">Mucilaginibacter gracilis</name>
    <dbReference type="NCBI Taxonomy" id="423350"/>
    <lineage>
        <taxon>Bacteria</taxon>
        <taxon>Pseudomonadati</taxon>
        <taxon>Bacteroidota</taxon>
        <taxon>Sphingobacteriia</taxon>
        <taxon>Sphingobacteriales</taxon>
        <taxon>Sphingobacteriaceae</taxon>
        <taxon>Mucilaginibacter</taxon>
    </lineage>
</organism>
<dbReference type="GO" id="GO:0016301">
    <property type="term" value="F:kinase activity"/>
    <property type="evidence" value="ECO:0007669"/>
    <property type="project" value="InterPro"/>
</dbReference>
<dbReference type="InterPro" id="IPR027417">
    <property type="entry name" value="P-loop_NTPase"/>
</dbReference>
<dbReference type="Gene3D" id="3.40.50.300">
    <property type="entry name" value="P-loop containing nucleotide triphosphate hydrolases"/>
    <property type="match status" value="1"/>
</dbReference>
<feature type="domain" description="Zeta toxin" evidence="3">
    <location>
        <begin position="3"/>
        <end position="158"/>
    </location>
</feature>
<accession>A0A495ITQ8</accession>
<gene>
    <name evidence="4" type="ORF">BDD43_0250</name>
</gene>
<sequence>MSNNPQLLFVAGPNGAGKSTFSKELSEPGAIIFDVDKVIARIEAQSPHMPKKQVYQEATEVFFKQATAAINDKQHFTLETNFRDENLVDIVAEFKRYGYATNMIYLTLESINLSIYRVNQRVKNGGHDVDYKNIELNYDLGLEYLEKFADRFDNLEIIDASGPGFQLRSLLRIQDQKLKHVSKDLQERVVKTVNTIVEKFTSSTPKQTVRRYKGPKH</sequence>
<dbReference type="Pfam" id="PF06414">
    <property type="entry name" value="Zeta_toxin"/>
    <property type="match status" value="1"/>
</dbReference>
<evidence type="ECO:0000256" key="1">
    <source>
        <dbReference type="ARBA" id="ARBA00022741"/>
    </source>
</evidence>
<reference evidence="4 5" key="1">
    <citation type="submission" date="2018-10" db="EMBL/GenBank/DDBJ databases">
        <title>Genomic Encyclopedia of Archaeal and Bacterial Type Strains, Phase II (KMG-II): from individual species to whole genera.</title>
        <authorList>
            <person name="Goeker M."/>
        </authorList>
    </citation>
    <scope>NUCLEOTIDE SEQUENCE [LARGE SCALE GENOMIC DNA]</scope>
    <source>
        <strain evidence="4 5">DSM 18602</strain>
    </source>
</reference>
<dbReference type="SUPFAM" id="SSF52540">
    <property type="entry name" value="P-loop containing nucleoside triphosphate hydrolases"/>
    <property type="match status" value="1"/>
</dbReference>